<dbReference type="STRING" id="391616.OA238_c09140"/>
<dbReference type="HOGENOM" id="CLU_1359252_0_0_5"/>
<gene>
    <name evidence="1" type="ORF">OA238_c09140</name>
</gene>
<proteinExistence type="predicted"/>
<accession>M9RMT7</accession>
<organism evidence="1 2">
    <name type="scientific">Octadecabacter arcticus 238</name>
    <dbReference type="NCBI Taxonomy" id="391616"/>
    <lineage>
        <taxon>Bacteria</taxon>
        <taxon>Pseudomonadati</taxon>
        <taxon>Pseudomonadota</taxon>
        <taxon>Alphaproteobacteria</taxon>
        <taxon>Rhodobacterales</taxon>
        <taxon>Roseobacteraceae</taxon>
        <taxon>Octadecabacter</taxon>
    </lineage>
</organism>
<dbReference type="Proteomes" id="UP000004688">
    <property type="component" value="Chromosome"/>
</dbReference>
<name>M9RMT7_9RHOB</name>
<sequence length="201" mass="22418">MLNYQADLSSVDHWSVRTPVQKEMDSRTAERPDQDRLHWKSCKLIGACRRFGQHGNWRNSCGCAELTEAVEALRTALALVEDVKAEQIHWAGTQGNLALAQRRLGDVTDDLPTLNTARQGYGACEALDYKTDSPFSWAVLQWNIADLALARYRLDPDPAVLSEAKTYVTAARAFFVDGSDYQTERCDDLLGKIKTAEAAQP</sequence>
<dbReference type="KEGG" id="oar:OA238_c09140"/>
<dbReference type="AlphaFoldDB" id="M9RMT7"/>
<dbReference type="EMBL" id="CP003742">
    <property type="protein sequence ID" value="AGI71120.1"/>
    <property type="molecule type" value="Genomic_DNA"/>
</dbReference>
<reference evidence="1 2" key="1">
    <citation type="journal article" date="2013" name="PLoS ONE">
        <title>Poles Apart: Arctic and Antarctic Octadecabacter strains Share High Genome Plasticity and a New Type of Xanthorhodopsin.</title>
        <authorList>
            <person name="Vollmers J."/>
            <person name="Voget S."/>
            <person name="Dietrich S."/>
            <person name="Gollnow K."/>
            <person name="Smits M."/>
            <person name="Meyer K."/>
            <person name="Brinkhoff T."/>
            <person name="Simon M."/>
            <person name="Daniel R."/>
        </authorList>
    </citation>
    <scope>NUCLEOTIDE SEQUENCE [LARGE SCALE GENOMIC DNA]</scope>
    <source>
        <strain evidence="1 2">238</strain>
    </source>
</reference>
<evidence type="ECO:0000313" key="1">
    <source>
        <dbReference type="EMBL" id="AGI71120.1"/>
    </source>
</evidence>
<evidence type="ECO:0000313" key="2">
    <source>
        <dbReference type="Proteomes" id="UP000004688"/>
    </source>
</evidence>
<keyword evidence="2" id="KW-1185">Reference proteome</keyword>
<protein>
    <submittedName>
        <fullName evidence="1">Uncharacterized protein</fullName>
    </submittedName>
</protein>